<dbReference type="GO" id="GO:0016020">
    <property type="term" value="C:membrane"/>
    <property type="evidence" value="ECO:0007669"/>
    <property type="project" value="InterPro"/>
</dbReference>
<dbReference type="Proteomes" id="UP000320643">
    <property type="component" value="Unassembled WGS sequence"/>
</dbReference>
<dbReference type="SMART" id="SM00387">
    <property type="entry name" value="HATPase_c"/>
    <property type="match status" value="1"/>
</dbReference>
<keyword evidence="5" id="KW-0547">Nucleotide-binding</keyword>
<feature type="transmembrane region" description="Helical" evidence="10">
    <location>
        <begin position="387"/>
        <end position="408"/>
    </location>
</feature>
<evidence type="ECO:0000313" key="12">
    <source>
        <dbReference type="EMBL" id="TRW25344.1"/>
    </source>
</evidence>
<dbReference type="InterPro" id="IPR050482">
    <property type="entry name" value="Sensor_HK_TwoCompSys"/>
</dbReference>
<keyword evidence="13" id="KW-1185">Reference proteome</keyword>
<dbReference type="PROSITE" id="PS50109">
    <property type="entry name" value="HIS_KIN"/>
    <property type="match status" value="1"/>
</dbReference>
<evidence type="ECO:0000256" key="5">
    <source>
        <dbReference type="ARBA" id="ARBA00022741"/>
    </source>
</evidence>
<dbReference type="AlphaFoldDB" id="A0A552V4D8"/>
<keyword evidence="4" id="KW-0808">Transferase</keyword>
<evidence type="ECO:0000256" key="1">
    <source>
        <dbReference type="ARBA" id="ARBA00000085"/>
    </source>
</evidence>
<protein>
    <recommendedName>
        <fullName evidence="2">histidine kinase</fullName>
        <ecNumber evidence="2">2.7.13.3</ecNumber>
    </recommendedName>
</protein>
<keyword evidence="10" id="KW-0472">Membrane</keyword>
<comment type="caution">
    <text evidence="12">The sequence shown here is derived from an EMBL/GenBank/DDBJ whole genome shotgun (WGS) entry which is preliminary data.</text>
</comment>
<evidence type="ECO:0000256" key="10">
    <source>
        <dbReference type="SAM" id="Phobius"/>
    </source>
</evidence>
<dbReference type="GO" id="GO:0005524">
    <property type="term" value="F:ATP binding"/>
    <property type="evidence" value="ECO:0007669"/>
    <property type="project" value="UniProtKB-KW"/>
</dbReference>
<gene>
    <name evidence="12" type="ORF">FMM05_08555</name>
</gene>
<dbReference type="PANTHER" id="PTHR24421">
    <property type="entry name" value="NITRATE/NITRITE SENSOR PROTEIN NARX-RELATED"/>
    <property type="match status" value="1"/>
</dbReference>
<organism evidence="12 13">
    <name type="scientific">Flavobacterium zepuense</name>
    <dbReference type="NCBI Taxonomy" id="2593302"/>
    <lineage>
        <taxon>Bacteria</taxon>
        <taxon>Pseudomonadati</taxon>
        <taxon>Bacteroidota</taxon>
        <taxon>Flavobacteriia</taxon>
        <taxon>Flavobacteriales</taxon>
        <taxon>Flavobacteriaceae</taxon>
        <taxon>Flavobacterium</taxon>
    </lineage>
</organism>
<dbReference type="EC" id="2.7.13.3" evidence="2"/>
<dbReference type="OrthoDB" id="9778366at2"/>
<dbReference type="GO" id="GO:0000155">
    <property type="term" value="F:phosphorelay sensor kinase activity"/>
    <property type="evidence" value="ECO:0007669"/>
    <property type="project" value="InterPro"/>
</dbReference>
<keyword evidence="10" id="KW-0812">Transmembrane</keyword>
<sequence length="636" mass="72178">MAFLNRQYIICCFVILVFTGVNAQKDSVNINLLLDKAYENEASAPKKALEIYNQAYRRSVNDGYHIGTFKALQYSGLVHSDNGNYDSALYFFKKSLPYSIKAGYKRGEGLTYNNLANNSQFRGDYKGAITYYLKGITIFEIINDSAALSQSYQNLSTMYDNIKDLRMELLYLKKALNYVGAAQTEQKALLYGDVGITLLGQDKPAEALPYFKKTQALSKIDSSKRIQFFAERNFAEYYKYIKQYPAALNHYAKALKLSEVQNDLFQKNDLFHIISGLYLETGNYKEALNYAEKSARLAKQIKAREIGYRSYNQLAKIHKAMGNYRLAYNSLQQSIAIKDSVVSADYLKQISLYQNQFESEKKDNAIAGQQILLKKKEVEVLSNRNRFVYSLAGMGLLILLSAGVWLSFRQRQKIKDKEILSLQQKQEIMQLEALLDGQEKERKRIAQELHDGINGDLSAIKYRISGIEEYGIMPGEKKDLQKIIEMIDHACTQVRNISHDLMPASIIDFGLVESVKQYCIKTSAVNATRIDFQYFGMPKPLKQTAETTIYRIIQEIINNIIKHAQATNALVQLNFHEAELSITVEDNGVGFDPKTVVQGLGLKNIRSRVQVLNADLDISSSSNGTSFLILIDLNKL</sequence>
<reference evidence="12 13" key="1">
    <citation type="submission" date="2019-07" db="EMBL/GenBank/DDBJ databases">
        <title>Flavobacterium sp. nov., isolated from glacier ice.</title>
        <authorList>
            <person name="Liu Q."/>
            <person name="Xin Y.-H."/>
        </authorList>
    </citation>
    <scope>NUCLEOTIDE SEQUENCE [LARGE SCALE GENOMIC DNA]</scope>
    <source>
        <strain evidence="12 13">ZT4R6</strain>
    </source>
</reference>
<dbReference type="CDD" id="cd16917">
    <property type="entry name" value="HATPase_UhpB-NarQ-NarX-like"/>
    <property type="match status" value="1"/>
</dbReference>
<keyword evidence="7" id="KW-0067">ATP-binding</keyword>
<feature type="coiled-coil region" evidence="9">
    <location>
        <begin position="421"/>
        <end position="448"/>
    </location>
</feature>
<dbReference type="InterPro" id="IPR003594">
    <property type="entry name" value="HATPase_dom"/>
</dbReference>
<dbReference type="InterPro" id="IPR019734">
    <property type="entry name" value="TPR_rpt"/>
</dbReference>
<keyword evidence="9" id="KW-0175">Coiled coil</keyword>
<dbReference type="SUPFAM" id="SSF48452">
    <property type="entry name" value="TPR-like"/>
    <property type="match status" value="2"/>
</dbReference>
<proteinExistence type="predicted"/>
<dbReference type="Pfam" id="PF02518">
    <property type="entry name" value="HATPase_c"/>
    <property type="match status" value="1"/>
</dbReference>
<keyword evidence="6" id="KW-0418">Kinase</keyword>
<evidence type="ECO:0000256" key="6">
    <source>
        <dbReference type="ARBA" id="ARBA00022777"/>
    </source>
</evidence>
<dbReference type="Gene3D" id="1.25.40.10">
    <property type="entry name" value="Tetratricopeptide repeat domain"/>
    <property type="match status" value="2"/>
</dbReference>
<dbReference type="Gene3D" id="3.30.565.10">
    <property type="entry name" value="Histidine kinase-like ATPase, C-terminal domain"/>
    <property type="match status" value="1"/>
</dbReference>
<keyword evidence="3" id="KW-0597">Phosphoprotein</keyword>
<dbReference type="InterPro" id="IPR005467">
    <property type="entry name" value="His_kinase_dom"/>
</dbReference>
<dbReference type="GO" id="GO:0046983">
    <property type="term" value="F:protein dimerization activity"/>
    <property type="evidence" value="ECO:0007669"/>
    <property type="project" value="InterPro"/>
</dbReference>
<dbReference type="Gene3D" id="1.20.5.1930">
    <property type="match status" value="1"/>
</dbReference>
<dbReference type="RefSeq" id="WP_143372925.1">
    <property type="nucleotide sequence ID" value="NZ_VJVZ01000004.1"/>
</dbReference>
<evidence type="ECO:0000256" key="3">
    <source>
        <dbReference type="ARBA" id="ARBA00022553"/>
    </source>
</evidence>
<dbReference type="InterPro" id="IPR011712">
    <property type="entry name" value="Sig_transdc_His_kin_sub3_dim/P"/>
</dbReference>
<dbReference type="InterPro" id="IPR011990">
    <property type="entry name" value="TPR-like_helical_dom_sf"/>
</dbReference>
<evidence type="ECO:0000256" key="2">
    <source>
        <dbReference type="ARBA" id="ARBA00012438"/>
    </source>
</evidence>
<name>A0A552V4D8_9FLAO</name>
<dbReference type="SUPFAM" id="SSF55874">
    <property type="entry name" value="ATPase domain of HSP90 chaperone/DNA topoisomerase II/histidine kinase"/>
    <property type="match status" value="1"/>
</dbReference>
<dbReference type="Pfam" id="PF07730">
    <property type="entry name" value="HisKA_3"/>
    <property type="match status" value="1"/>
</dbReference>
<feature type="domain" description="Histidine kinase" evidence="11">
    <location>
        <begin position="549"/>
        <end position="635"/>
    </location>
</feature>
<keyword evidence="8" id="KW-0902">Two-component regulatory system</keyword>
<dbReference type="Pfam" id="PF13181">
    <property type="entry name" value="TPR_8"/>
    <property type="match status" value="2"/>
</dbReference>
<dbReference type="SMART" id="SM00028">
    <property type="entry name" value="TPR"/>
    <property type="match status" value="7"/>
</dbReference>
<evidence type="ECO:0000259" key="11">
    <source>
        <dbReference type="PROSITE" id="PS50109"/>
    </source>
</evidence>
<accession>A0A552V4D8</accession>
<evidence type="ECO:0000256" key="8">
    <source>
        <dbReference type="ARBA" id="ARBA00023012"/>
    </source>
</evidence>
<dbReference type="EMBL" id="VJVZ01000004">
    <property type="protein sequence ID" value="TRW25344.1"/>
    <property type="molecule type" value="Genomic_DNA"/>
</dbReference>
<comment type="catalytic activity">
    <reaction evidence="1">
        <text>ATP + protein L-histidine = ADP + protein N-phospho-L-histidine.</text>
        <dbReference type="EC" id="2.7.13.3"/>
    </reaction>
</comment>
<keyword evidence="10" id="KW-1133">Transmembrane helix</keyword>
<evidence type="ECO:0000256" key="7">
    <source>
        <dbReference type="ARBA" id="ARBA00022840"/>
    </source>
</evidence>
<evidence type="ECO:0000256" key="4">
    <source>
        <dbReference type="ARBA" id="ARBA00022679"/>
    </source>
</evidence>
<dbReference type="PANTHER" id="PTHR24421:SF10">
    <property type="entry name" value="NITRATE_NITRITE SENSOR PROTEIN NARQ"/>
    <property type="match status" value="1"/>
</dbReference>
<evidence type="ECO:0000256" key="9">
    <source>
        <dbReference type="SAM" id="Coils"/>
    </source>
</evidence>
<dbReference type="InterPro" id="IPR036890">
    <property type="entry name" value="HATPase_C_sf"/>
</dbReference>
<evidence type="ECO:0000313" key="13">
    <source>
        <dbReference type="Proteomes" id="UP000320643"/>
    </source>
</evidence>